<feature type="region of interest" description="Disordered" evidence="1">
    <location>
        <begin position="119"/>
        <end position="179"/>
    </location>
</feature>
<comment type="caution">
    <text evidence="3">The sequence shown here is derived from an EMBL/GenBank/DDBJ whole genome shotgun (WGS) entry which is preliminary data.</text>
</comment>
<evidence type="ECO:0000313" key="4">
    <source>
        <dbReference type="Proteomes" id="UP000030652"/>
    </source>
</evidence>
<keyword evidence="2" id="KW-0812">Transmembrane</keyword>
<evidence type="ECO:0000256" key="1">
    <source>
        <dbReference type="SAM" id="MobiDB-lite"/>
    </source>
</evidence>
<organism evidence="3 4">
    <name type="scientific">Candidatus Scalindua brodae</name>
    <dbReference type="NCBI Taxonomy" id="237368"/>
    <lineage>
        <taxon>Bacteria</taxon>
        <taxon>Pseudomonadati</taxon>
        <taxon>Planctomycetota</taxon>
        <taxon>Candidatus Brocadiia</taxon>
        <taxon>Candidatus Brocadiales</taxon>
        <taxon>Candidatus Scalinduaceae</taxon>
        <taxon>Candidatus Scalindua</taxon>
    </lineage>
</organism>
<accession>A0A0B0EHQ6</accession>
<feature type="compositionally biased region" description="Polar residues" evidence="1">
    <location>
        <begin position="296"/>
        <end position="314"/>
    </location>
</feature>
<dbReference type="AlphaFoldDB" id="A0A0B0EHQ6"/>
<dbReference type="eggNOG" id="ENOG5033XZN">
    <property type="taxonomic scope" value="Bacteria"/>
</dbReference>
<feature type="region of interest" description="Disordered" evidence="1">
    <location>
        <begin position="63"/>
        <end position="88"/>
    </location>
</feature>
<dbReference type="Proteomes" id="UP000030652">
    <property type="component" value="Unassembled WGS sequence"/>
</dbReference>
<keyword evidence="2" id="KW-1133">Transmembrane helix</keyword>
<sequence length="439" mass="49403">MRPKSHIVYENKTIFIYFLAISGILHLIFIFSTSNFSHLLKSELNFSDYGTKESNYVIEIDLEPDEQKEENTEEKERIASEGQEEKRQLFVDTSGRTVDEETQTETNKIGEKGSVARDMYSGENNINDKPRLESESDFPGEAPAEFASTAPQELGMPMNVSPGEPVKDESEEAVEESVKEEVAAVLIEIDKSEELPVREEVEKSEEAKEEAVVKDVKPVESVEEIVSVEMGSDIVVLTSESKESDDTAAAAAADDDDVVDEKVGKTTEPVEEYTETASLSKALIKEVVEGRRESVANKQQNKNKTSEYQVTNVPSGDDAPFFEDNISNAPLKGTESFNVKKHEYAPYYKHIKDKIRLYWLLQYGTDASINQVTKDYKPIVVTFKVFPSGEIKNVEITDTAGNELLASKIRVSIKNTTLNKFPDYINENHIDVKFSYFFF</sequence>
<name>A0A0B0EHQ6_9BACT</name>
<keyword evidence="2" id="KW-0472">Membrane</keyword>
<reference evidence="3 4" key="1">
    <citation type="submission" date="2014-10" db="EMBL/GenBank/DDBJ databases">
        <title>Draft genome of anammox bacterium scalindua brodae, obtained using differential coverage binning of sequence data from two enrichment reactors.</title>
        <authorList>
            <person name="Speth D.R."/>
            <person name="Russ L."/>
            <person name="Kartal B."/>
            <person name="Op den Camp H.J."/>
            <person name="Dutilh B.E."/>
            <person name="Jetten M.S."/>
        </authorList>
    </citation>
    <scope>NUCLEOTIDE SEQUENCE [LARGE SCALE GENOMIC DNA]</scope>
    <source>
        <strain evidence="3">RU1</strain>
    </source>
</reference>
<evidence type="ECO:0000313" key="3">
    <source>
        <dbReference type="EMBL" id="KHE92104.1"/>
    </source>
</evidence>
<protein>
    <recommendedName>
        <fullName evidence="5">TonB C-terminal domain-containing protein</fullName>
    </recommendedName>
</protein>
<gene>
    <name evidence="3" type="ORF">SCABRO_02155</name>
</gene>
<feature type="transmembrane region" description="Helical" evidence="2">
    <location>
        <begin position="12"/>
        <end position="31"/>
    </location>
</feature>
<feature type="compositionally biased region" description="Acidic residues" evidence="1">
    <location>
        <begin position="63"/>
        <end position="73"/>
    </location>
</feature>
<evidence type="ECO:0000256" key="2">
    <source>
        <dbReference type="SAM" id="Phobius"/>
    </source>
</evidence>
<feature type="compositionally biased region" description="Basic and acidic residues" evidence="1">
    <location>
        <begin position="74"/>
        <end position="88"/>
    </location>
</feature>
<feature type="region of interest" description="Disordered" evidence="1">
    <location>
        <begin position="293"/>
        <end position="314"/>
    </location>
</feature>
<proteinExistence type="predicted"/>
<evidence type="ECO:0008006" key="5">
    <source>
        <dbReference type="Google" id="ProtNLM"/>
    </source>
</evidence>
<dbReference type="EMBL" id="JRYO01000152">
    <property type="protein sequence ID" value="KHE92104.1"/>
    <property type="molecule type" value="Genomic_DNA"/>
</dbReference>